<evidence type="ECO:0000313" key="3">
    <source>
        <dbReference type="Proteomes" id="UP000052232"/>
    </source>
</evidence>
<gene>
    <name evidence="2" type="ORF">V473_19175</name>
</gene>
<dbReference type="Proteomes" id="UP000052232">
    <property type="component" value="Unassembled WGS sequence"/>
</dbReference>
<keyword evidence="3" id="KW-1185">Reference proteome</keyword>
<proteinExistence type="predicted"/>
<feature type="compositionally biased region" description="Basic and acidic residues" evidence="1">
    <location>
        <begin position="1"/>
        <end position="10"/>
    </location>
</feature>
<accession>A0A0J7XNV9</accession>
<comment type="caution">
    <text evidence="2">The sequence shown here is derived from an EMBL/GenBank/DDBJ whole genome shotgun (WGS) entry which is preliminary data.</text>
</comment>
<dbReference type="AlphaFoldDB" id="A0A0J7XNV9"/>
<reference evidence="2 3" key="1">
    <citation type="journal article" date="2015" name="G3 (Bethesda)">
        <title>Insights into Ongoing Evolution of the Hexachlorocyclohexane Catabolic Pathway from Comparative Genomics of Ten Sphingomonadaceae Strains.</title>
        <authorList>
            <person name="Pearce S.L."/>
            <person name="Oakeshott J.G."/>
            <person name="Pandey G."/>
        </authorList>
    </citation>
    <scope>NUCLEOTIDE SEQUENCE [LARGE SCALE GENOMIC DNA]</scope>
    <source>
        <strain evidence="2 3">LL01</strain>
    </source>
</reference>
<sequence>MKGFADRQFDESSSSGNWKDQTRLPMRGGIFLFGAWRIMFSFPTLQSVTA</sequence>
<organism evidence="2 3">
    <name type="scientific">Sphingobium cupriresistens LL01</name>
    <dbReference type="NCBI Taxonomy" id="1420583"/>
    <lineage>
        <taxon>Bacteria</taxon>
        <taxon>Pseudomonadati</taxon>
        <taxon>Pseudomonadota</taxon>
        <taxon>Alphaproteobacteria</taxon>
        <taxon>Sphingomonadales</taxon>
        <taxon>Sphingomonadaceae</taxon>
        <taxon>Sphingobium</taxon>
    </lineage>
</organism>
<evidence type="ECO:0000256" key="1">
    <source>
        <dbReference type="SAM" id="MobiDB-lite"/>
    </source>
</evidence>
<name>A0A0J7XNV9_9SPHN</name>
<dbReference type="EMBL" id="JACT01000005">
    <property type="protein sequence ID" value="KMS53367.1"/>
    <property type="molecule type" value="Genomic_DNA"/>
</dbReference>
<protein>
    <submittedName>
        <fullName evidence="2">Uncharacterized protein</fullName>
    </submittedName>
</protein>
<dbReference type="PATRIC" id="fig|1420583.3.peg.3635"/>
<feature type="region of interest" description="Disordered" evidence="1">
    <location>
        <begin position="1"/>
        <end position="22"/>
    </location>
</feature>
<evidence type="ECO:0000313" key="2">
    <source>
        <dbReference type="EMBL" id="KMS53367.1"/>
    </source>
</evidence>